<reference evidence="5" key="1">
    <citation type="submission" date="2021-12" db="EMBL/GenBank/DDBJ databases">
        <authorList>
            <person name="Rodrigo-Torres L."/>
            <person name="Arahal R. D."/>
            <person name="Lucena T."/>
        </authorList>
    </citation>
    <scope>NUCLEOTIDE SEQUENCE</scope>
    <source>
        <strain evidence="5">CECT 8419</strain>
    </source>
</reference>
<feature type="domain" description="Inosine/uridine-preferring nucleoside hydrolase" evidence="4">
    <location>
        <begin position="33"/>
        <end position="274"/>
    </location>
</feature>
<accession>A0ABM9B3F2</accession>
<feature type="signal peptide" evidence="3">
    <location>
        <begin position="1"/>
        <end position="20"/>
    </location>
</feature>
<keyword evidence="3" id="KW-0732">Signal</keyword>
<dbReference type="PANTHER" id="PTHR12304:SF4">
    <property type="entry name" value="URIDINE NUCLEOSIDASE"/>
    <property type="match status" value="1"/>
</dbReference>
<evidence type="ECO:0000256" key="2">
    <source>
        <dbReference type="ARBA" id="ARBA00023295"/>
    </source>
</evidence>
<evidence type="ECO:0000313" key="5">
    <source>
        <dbReference type="EMBL" id="CAH1001828.1"/>
    </source>
</evidence>
<comment type="caution">
    <text evidence="5">The sequence shown here is derived from an EMBL/GenBank/DDBJ whole genome shotgun (WGS) entry which is preliminary data.</text>
</comment>
<organism evidence="5 6">
    <name type="scientific">Neolewinella maritima</name>
    <dbReference type="NCBI Taxonomy" id="1383882"/>
    <lineage>
        <taxon>Bacteria</taxon>
        <taxon>Pseudomonadati</taxon>
        <taxon>Bacteroidota</taxon>
        <taxon>Saprospiria</taxon>
        <taxon>Saprospirales</taxon>
        <taxon>Lewinellaceae</taxon>
        <taxon>Neolewinella</taxon>
    </lineage>
</organism>
<dbReference type="SUPFAM" id="SSF53590">
    <property type="entry name" value="Nucleoside hydrolase"/>
    <property type="match status" value="1"/>
</dbReference>
<keyword evidence="2" id="KW-0326">Glycosidase</keyword>
<sequence>MRFIFYLAALLTLAACNTSATRTSQQAPTRLPIIVDADTANEVDDLFALVRAVAEPTFDLRGITSAQFHTSPLASDNTVQESQDINEELLRLLDREDIPHPLGANVPLADRSTPSPSPAASLIIEEALHLPPGQKLHLVILGSCTNVASAVLLEPKIIPRVSVHYLGFWHDPATNTYNKKEFNSGNDTLAVAVLLDTEGLELDVMTATTSQHLVFDRTDVEQRLKGQGGAADYLVDRWDSYTRWWTQEDPEKAHWIMWDVAIIEALARPELASKEGYPTPPENALREIGIYTEIDVPGMKTDFWSRFPGLDDAE</sequence>
<evidence type="ECO:0000256" key="1">
    <source>
        <dbReference type="ARBA" id="ARBA00022801"/>
    </source>
</evidence>
<protein>
    <recommendedName>
        <fullName evidence="4">Inosine/uridine-preferring nucleoside hydrolase domain-containing protein</fullName>
    </recommendedName>
</protein>
<evidence type="ECO:0000256" key="3">
    <source>
        <dbReference type="SAM" id="SignalP"/>
    </source>
</evidence>
<keyword evidence="6" id="KW-1185">Reference proteome</keyword>
<proteinExistence type="predicted"/>
<evidence type="ECO:0000259" key="4">
    <source>
        <dbReference type="Pfam" id="PF01156"/>
    </source>
</evidence>
<dbReference type="Pfam" id="PF01156">
    <property type="entry name" value="IU_nuc_hydro"/>
    <property type="match status" value="1"/>
</dbReference>
<gene>
    <name evidence="5" type="ORF">LEM8419_02736</name>
</gene>
<dbReference type="InterPro" id="IPR036452">
    <property type="entry name" value="Ribo_hydro-like"/>
</dbReference>
<dbReference type="InterPro" id="IPR001910">
    <property type="entry name" value="Inosine/uridine_hydrolase_dom"/>
</dbReference>
<dbReference type="PROSITE" id="PS51257">
    <property type="entry name" value="PROKAR_LIPOPROTEIN"/>
    <property type="match status" value="1"/>
</dbReference>
<dbReference type="EMBL" id="CAKLPZ010000003">
    <property type="protein sequence ID" value="CAH1001828.1"/>
    <property type="molecule type" value="Genomic_DNA"/>
</dbReference>
<dbReference type="InterPro" id="IPR023186">
    <property type="entry name" value="IUNH"/>
</dbReference>
<dbReference type="RefSeq" id="WP_238751685.1">
    <property type="nucleotide sequence ID" value="NZ_CAKLPZ010000003.1"/>
</dbReference>
<dbReference type="Proteomes" id="UP000837803">
    <property type="component" value="Unassembled WGS sequence"/>
</dbReference>
<dbReference type="PANTHER" id="PTHR12304">
    <property type="entry name" value="INOSINE-URIDINE PREFERRING NUCLEOSIDE HYDROLASE"/>
    <property type="match status" value="1"/>
</dbReference>
<keyword evidence="1" id="KW-0378">Hydrolase</keyword>
<evidence type="ECO:0000313" key="6">
    <source>
        <dbReference type="Proteomes" id="UP000837803"/>
    </source>
</evidence>
<dbReference type="Gene3D" id="3.90.245.10">
    <property type="entry name" value="Ribonucleoside hydrolase-like"/>
    <property type="match status" value="1"/>
</dbReference>
<feature type="chain" id="PRO_5045940232" description="Inosine/uridine-preferring nucleoside hydrolase domain-containing protein" evidence="3">
    <location>
        <begin position="21"/>
        <end position="314"/>
    </location>
</feature>
<name>A0ABM9B3F2_9BACT</name>